<dbReference type="Gene3D" id="3.40.190.10">
    <property type="entry name" value="Periplasmic binding protein-like II"/>
    <property type="match status" value="2"/>
</dbReference>
<evidence type="ECO:0000256" key="2">
    <source>
        <dbReference type="SAM" id="SignalP"/>
    </source>
</evidence>
<dbReference type="EMBL" id="JAMDGY010000017">
    <property type="protein sequence ID" value="MDD0990210.1"/>
    <property type="molecule type" value="Genomic_DNA"/>
</dbReference>
<reference evidence="4 5" key="1">
    <citation type="submission" date="2022-05" db="EMBL/GenBank/DDBJ databases">
        <title>Novel Pseudomonas spp. Isolated from a Rainbow Trout Aquaculture Facility.</title>
        <authorList>
            <person name="Testerman T."/>
            <person name="Graf J."/>
        </authorList>
    </citation>
    <scope>NUCLEOTIDE SEQUENCE [LARGE SCALE GENOMIC DNA]</scope>
    <source>
        <strain evidence="4 5">ID681</strain>
    </source>
</reference>
<dbReference type="PANTHER" id="PTHR42996">
    <property type="entry name" value="PHOSPHATE-BINDING PROTEIN PSTS"/>
    <property type="match status" value="1"/>
</dbReference>
<dbReference type="PANTHER" id="PTHR42996:SF1">
    <property type="entry name" value="PHOSPHATE-BINDING PROTEIN PSTS"/>
    <property type="match status" value="1"/>
</dbReference>
<keyword evidence="5" id="KW-1185">Reference proteome</keyword>
<feature type="signal peptide" evidence="2">
    <location>
        <begin position="1"/>
        <end position="23"/>
    </location>
</feature>
<organism evidence="4 5">
    <name type="scientific">Pseudomonas fontis</name>
    <dbReference type="NCBI Taxonomy" id="2942633"/>
    <lineage>
        <taxon>Bacteria</taxon>
        <taxon>Pseudomonadati</taxon>
        <taxon>Pseudomonadota</taxon>
        <taxon>Gammaproteobacteria</taxon>
        <taxon>Pseudomonadales</taxon>
        <taxon>Pseudomonadaceae</taxon>
        <taxon>Pseudomonas</taxon>
    </lineage>
</organism>
<comment type="similarity">
    <text evidence="1">Belongs to the PstS family.</text>
</comment>
<gene>
    <name evidence="4" type="ORF">M5G11_06615</name>
</gene>
<dbReference type="Pfam" id="PF12849">
    <property type="entry name" value="PBP_like_2"/>
    <property type="match status" value="1"/>
</dbReference>
<accession>A0ABT5NPW8</accession>
<evidence type="ECO:0000259" key="3">
    <source>
        <dbReference type="Pfam" id="PF12849"/>
    </source>
</evidence>
<keyword evidence="2" id="KW-0732">Signal</keyword>
<dbReference type="InterPro" id="IPR050962">
    <property type="entry name" value="Phosphate-bind_PstS"/>
</dbReference>
<feature type="domain" description="PBP" evidence="3">
    <location>
        <begin position="46"/>
        <end position="321"/>
    </location>
</feature>
<evidence type="ECO:0000256" key="1">
    <source>
        <dbReference type="ARBA" id="ARBA00008725"/>
    </source>
</evidence>
<dbReference type="RefSeq" id="WP_273911184.1">
    <property type="nucleotide sequence ID" value="NZ_JAMDGX010000038.1"/>
</dbReference>
<dbReference type="SUPFAM" id="SSF53850">
    <property type="entry name" value="Periplasmic binding protein-like II"/>
    <property type="match status" value="1"/>
</dbReference>
<dbReference type="Proteomes" id="UP001148203">
    <property type="component" value="Unassembled WGS sequence"/>
</dbReference>
<protein>
    <submittedName>
        <fullName evidence="4">Substrate-binding domain-containing protein</fullName>
    </submittedName>
</protein>
<evidence type="ECO:0000313" key="5">
    <source>
        <dbReference type="Proteomes" id="UP001148203"/>
    </source>
</evidence>
<evidence type="ECO:0000313" key="4">
    <source>
        <dbReference type="EMBL" id="MDD0990210.1"/>
    </source>
</evidence>
<feature type="chain" id="PRO_5045210255" evidence="2">
    <location>
        <begin position="24"/>
        <end position="376"/>
    </location>
</feature>
<dbReference type="InterPro" id="IPR024370">
    <property type="entry name" value="PBP_domain"/>
</dbReference>
<name>A0ABT5NPW8_9PSED</name>
<sequence length="376" mass="38602">MFKRNVLAVSLTLASLCSAQAMAAIVGGGATLPADLYNTPGVLTTGFNAYIGVGSGNGKAAVLNNDATKLNLTAGTPVDYAGSDSVLSASEITTYANAHQSPAVPVTDANNWGPLVQIPSAATSVTIPYKIAGVSNLNLTSAQLCDIFSGTVSNWSQVDSSLPNVAITVVYRSGSSGTSELLSRHLNSQCAAKFVTSSTFTTANVGAEPGTWLVASGSADMASKVAATEGAIGYVGPEDVDATNNAVVARVNGLLPTVGNVQTALATIAPPATDAERADLNKWAPVLPNPATGYSIVGYTNFIFGRCYKTTADAGQVRNFLNRHYGTTTNNDAAIVAKNLIPLSSAWKDAVRNTFATTSNTFSINHASVCNGIGRL</sequence>
<proteinExistence type="inferred from homology"/>
<comment type="caution">
    <text evidence="4">The sequence shown here is derived from an EMBL/GenBank/DDBJ whole genome shotgun (WGS) entry which is preliminary data.</text>
</comment>